<dbReference type="RefSeq" id="WP_013277258.1">
    <property type="nucleotide sequence ID" value="NC_014378.1"/>
</dbReference>
<evidence type="ECO:0000313" key="5">
    <source>
        <dbReference type="EMBL" id="ADL11812.1"/>
    </source>
</evidence>
<dbReference type="GO" id="GO:0005198">
    <property type="term" value="F:structural molecule activity"/>
    <property type="evidence" value="ECO:0007669"/>
    <property type="project" value="UniProtKB-UniRule"/>
</dbReference>
<dbReference type="InterPro" id="IPR046358">
    <property type="entry name" value="Flagellin_C"/>
</dbReference>
<accession>D9QTP8</accession>
<dbReference type="Gene3D" id="2.40.128.630">
    <property type="match status" value="1"/>
</dbReference>
<dbReference type="SUPFAM" id="SSF64518">
    <property type="entry name" value="Phase 1 flagellin"/>
    <property type="match status" value="2"/>
</dbReference>
<keyword evidence="6" id="KW-1185">Reference proteome</keyword>
<dbReference type="eggNOG" id="COG1344">
    <property type="taxonomic scope" value="Bacteria"/>
</dbReference>
<dbReference type="STRING" id="574087.Acear_0262"/>
<dbReference type="Pfam" id="PF00700">
    <property type="entry name" value="Flagellin_C"/>
    <property type="match status" value="1"/>
</dbReference>
<dbReference type="InterPro" id="IPR011047">
    <property type="entry name" value="Quinoprotein_ADH-like_sf"/>
</dbReference>
<dbReference type="Proteomes" id="UP000001661">
    <property type="component" value="Chromosome"/>
</dbReference>
<evidence type="ECO:0000259" key="4">
    <source>
        <dbReference type="Pfam" id="PF00700"/>
    </source>
</evidence>
<dbReference type="GO" id="GO:0009288">
    <property type="term" value="C:bacterial-type flagellum"/>
    <property type="evidence" value="ECO:0007669"/>
    <property type="project" value="UniProtKB-SubCell"/>
</dbReference>
<dbReference type="PRINTS" id="PR00207">
    <property type="entry name" value="FLAGELLIN"/>
</dbReference>
<dbReference type="Gene3D" id="3.30.70.2120">
    <property type="match status" value="1"/>
</dbReference>
<feature type="domain" description="Flagellin N-terminal" evidence="3">
    <location>
        <begin position="4"/>
        <end position="140"/>
    </location>
</feature>
<evidence type="ECO:0000256" key="2">
    <source>
        <dbReference type="SAM" id="Coils"/>
    </source>
</evidence>
<feature type="coiled-coil region" evidence="2">
    <location>
        <begin position="1388"/>
        <end position="1422"/>
    </location>
</feature>
<keyword evidence="1" id="KW-0975">Bacterial flagellum</keyword>
<dbReference type="EMBL" id="CP002105">
    <property type="protein sequence ID" value="ADL11812.1"/>
    <property type="molecule type" value="Genomic_DNA"/>
</dbReference>
<comment type="function">
    <text evidence="1">Flagellin is the subunit protein which polymerizes to form the filaments of bacterial flagella.</text>
</comment>
<dbReference type="Pfam" id="PF00669">
    <property type="entry name" value="Flagellin_N"/>
    <property type="match status" value="1"/>
</dbReference>
<name>D9QTP8_ACEAZ</name>
<dbReference type="Gene3D" id="6.10.10.10">
    <property type="entry name" value="Flagellar export chaperone, C-terminal domain"/>
    <property type="match status" value="1"/>
</dbReference>
<feature type="domain" description="Flagellin C-terminal" evidence="4">
    <location>
        <begin position="1399"/>
        <end position="1484"/>
    </location>
</feature>
<sequence length="1486" mass="162026">MRVLNNANALKALNQLKKNDKKRTKSLKKLSSGKRIDTAADDAAGMAISQKMRAEINGLQQAQENIQNGTSLLQTAEGAMDSIQDILHRMKELTIQGANDTLSETDKESIQAELEELRSKAGRIANETKFNGMPLIDGTFSQKQEQVAGNSSRDFNVPDDGTTVTRQIEIGDFMVDFNFTKLSEEEVRIDVKHEDKLLATKTITQDPLKWEKNLGGSFYDSAQDITKTSDGGYVVIGRTESIDEDLEDKKSSFDSDMWAVKLDEDKNIKWQTTLGGSDFDEGSTVQETSSGDIIISGTETSNDGDKDISVAKLSADGDVKFTKPFGGGKDQGKSVYPTQDGGYILAGDSDSTDKDDDMLLMKLDQNGEFQWEKYLDHGDLFDEVNDIKQTADDGYIVAGSNNNYGTAGMYKLDSSGNQEWHKNYSGNSIESVEELSGGDYVFAGREGSGGGSDMMIVKTESNGDQVWKRSLDNLGDFDEGVSIEITDDGKYVVSGTTTSSNEDKDIAAVKLDQDGNKIWDTFNQGFGGNGDEGTEVTVTNDNGYIVTNPDNNSKDNLAIKFNARGAFEWETTIGGSNDQINNLKDTGSGYLATGKSTSTGEKWVAELDSDGQVNVKKDITDSADVEKITDLQKLNSGGYALSGRKDESGNKEGWVAKLGSDLSTTNTATLGGSSFDQINSIQQTSNGFLVAGESKSNDGDLSNNYGSSDVWAAGLQDNFSLDWQKNFGGSEYDAASSIRKTSDGGYLIAGETKSTDHDLSSEKSGTNRDGWVIKLDDTKSIDWQKNLGGAIEDRFTDISVDEANDEYIVAGTRESISDYDKEAWAAKFAEDGTEKWNKTFSDRNFNQGIDLKKTTDGYILSGVDDEDNKVMIKLDADGNKDWENELNDKDDSASSIRQTSDGGYIVAGTKTSNFGDKDGTIIKLDADGNKEWEQLVGNEYSQEEISNLEIEQDGSGDYIISGTKNNQLWATKLNSDGTKKWSQTYDGFEATDIKEDNNGNYIISGTKTSTDGDEDMTILNVDPTDGSKNWQHNFGGGDDWVGNVQETSDGGYILSGTKTSNDGDKDALVLKLDSTGDISWEQKIKENNLDEEGITATESDEGGYILSATKETVDGDTDVWIRKLNDDGSKDWDKAFGGDNDETAGNIQQTDDGGYIVSGTQVTDDGDKDVYAVKLDETGTKEWDTSTVSIGGSGDEEANHIQQTIDGGYIIAGQSDSTDIPNNSNHGGDDLLLAKLDKDGNLEWQDLLGGSGDDGASSVEEISDGNYIISGRTTSSDGDVDNNYGSSDMWVVNYSKGRSEVSLNPTEEASKRAKYGHGTSWLDLDEVNIDFNWKDFNVEEIDAQGEQRTEANFVVQDDAKADESNHLWAEIDNLTLEELGLDDLPKVASASEEKIQTSLEMMDEANQKVSTARAKIGSYQNRLEHTSQNVTNYRTNLMESESRIEDADMAQEMMKLTKRQIISQVSQTMLAQMNNIDNGVLQLLSV</sequence>
<dbReference type="eggNOG" id="COG1520">
    <property type="taxonomic scope" value="Bacteria"/>
</dbReference>
<gene>
    <name evidence="5" type="ordered locus">Acear_0262</name>
</gene>
<dbReference type="KEGG" id="aar:Acear_0262"/>
<keyword evidence="5" id="KW-0966">Cell projection</keyword>
<keyword evidence="5" id="KW-0282">Flagellum</keyword>
<dbReference type="InterPro" id="IPR042187">
    <property type="entry name" value="Flagellin_C_sub2"/>
</dbReference>
<organism evidence="5 6">
    <name type="scientific">Acetohalobium arabaticum (strain ATCC 49924 / DSM 5501 / Z-7288)</name>
    <dbReference type="NCBI Taxonomy" id="574087"/>
    <lineage>
        <taxon>Bacteria</taxon>
        <taxon>Bacillati</taxon>
        <taxon>Bacillota</taxon>
        <taxon>Clostridia</taxon>
        <taxon>Halanaerobiales</taxon>
        <taxon>Halobacteroidaceae</taxon>
        <taxon>Acetohalobium</taxon>
    </lineage>
</organism>
<keyword evidence="1" id="KW-0964">Secreted</keyword>
<dbReference type="SUPFAM" id="SSF50998">
    <property type="entry name" value="Quinoprotein alcohol dehydrogenase-like"/>
    <property type="match status" value="2"/>
</dbReference>
<evidence type="ECO:0000313" key="6">
    <source>
        <dbReference type="Proteomes" id="UP000001661"/>
    </source>
</evidence>
<evidence type="ECO:0000256" key="1">
    <source>
        <dbReference type="RuleBase" id="RU362073"/>
    </source>
</evidence>
<dbReference type="PANTHER" id="PTHR42754:SF1">
    <property type="entry name" value="LIPOPROTEIN"/>
    <property type="match status" value="1"/>
</dbReference>
<reference evidence="5 6" key="1">
    <citation type="journal article" date="2010" name="Stand. Genomic Sci.">
        <title>Complete genome sequence of Acetohalobium arabaticum type strain (Z-7288).</title>
        <authorList>
            <person name="Sikorski J."/>
            <person name="Lapidus A."/>
            <person name="Chertkov O."/>
            <person name="Lucas S."/>
            <person name="Copeland A."/>
            <person name="Glavina Del Rio T."/>
            <person name="Nolan M."/>
            <person name="Tice H."/>
            <person name="Cheng J.F."/>
            <person name="Han C."/>
            <person name="Brambilla E."/>
            <person name="Pitluck S."/>
            <person name="Liolios K."/>
            <person name="Ivanova N."/>
            <person name="Mavromatis K."/>
            <person name="Mikhailova N."/>
            <person name="Pati A."/>
            <person name="Bruce D."/>
            <person name="Detter C."/>
            <person name="Tapia R."/>
            <person name="Goodwin L."/>
            <person name="Chen A."/>
            <person name="Palaniappan K."/>
            <person name="Land M."/>
            <person name="Hauser L."/>
            <person name="Chang Y.J."/>
            <person name="Jeffries C.D."/>
            <person name="Rohde M."/>
            <person name="Goker M."/>
            <person name="Spring S."/>
            <person name="Woyke T."/>
            <person name="Bristow J."/>
            <person name="Eisen J.A."/>
            <person name="Markowitz V."/>
            <person name="Hugenholtz P."/>
            <person name="Kyrpides N.C."/>
            <person name="Klenk H.P."/>
        </authorList>
    </citation>
    <scope>NUCLEOTIDE SEQUENCE [LARGE SCALE GENOMIC DNA]</scope>
    <source>
        <strain evidence="6">ATCC 49924 / DSM 5501 / Z-7288</strain>
    </source>
</reference>
<dbReference type="HOGENOM" id="CLU_249380_0_0_9"/>
<comment type="subcellular location">
    <subcellularLocation>
        <location evidence="1">Secreted</location>
    </subcellularLocation>
    <subcellularLocation>
        <location evidence="1">Bacterial flagellum</location>
    </subcellularLocation>
</comment>
<comment type="similarity">
    <text evidence="1">Belongs to the bacterial flagellin family.</text>
</comment>
<dbReference type="PANTHER" id="PTHR42754">
    <property type="entry name" value="ENDOGLUCANASE"/>
    <property type="match status" value="1"/>
</dbReference>
<dbReference type="InterPro" id="IPR001029">
    <property type="entry name" value="Flagellin_N"/>
</dbReference>
<dbReference type="GO" id="GO:0005576">
    <property type="term" value="C:extracellular region"/>
    <property type="evidence" value="ECO:0007669"/>
    <property type="project" value="UniProtKB-SubCell"/>
</dbReference>
<proteinExistence type="inferred from homology"/>
<dbReference type="Gene3D" id="1.20.1330.10">
    <property type="entry name" value="f41 fragment of flagellin, N-terminal domain"/>
    <property type="match status" value="2"/>
</dbReference>
<keyword evidence="5" id="KW-0969">Cilium</keyword>
<protein>
    <recommendedName>
        <fullName evidence="1">Flagellin</fullName>
    </recommendedName>
</protein>
<evidence type="ECO:0000259" key="3">
    <source>
        <dbReference type="Pfam" id="PF00669"/>
    </source>
</evidence>
<keyword evidence="2" id="KW-0175">Coiled coil</keyword>